<reference evidence="1 2" key="1">
    <citation type="journal article" date="2015" name="Genome Announc.">
        <title>Complete Genome Sequence of Cupriavidus basilensis 4G11, Isolated from the Oak Ridge Field Research Center Site.</title>
        <authorList>
            <person name="Ray J."/>
            <person name="Waters R.J."/>
            <person name="Skerker J.M."/>
            <person name="Kuehl J.V."/>
            <person name="Price M.N."/>
            <person name="Huang J."/>
            <person name="Chakraborty R."/>
            <person name="Arkin A.P."/>
            <person name="Deutschbauer A."/>
        </authorList>
    </citation>
    <scope>NUCLEOTIDE SEQUENCE [LARGE SCALE GENOMIC DNA]</scope>
    <source>
        <strain evidence="1">4G11</strain>
    </source>
</reference>
<dbReference type="KEGG" id="cbw:RR42_m2135"/>
<protein>
    <submittedName>
        <fullName evidence="1">BOX element protein</fullName>
    </submittedName>
</protein>
<dbReference type="Proteomes" id="UP000031843">
    <property type="component" value="Chromosome main"/>
</dbReference>
<keyword evidence="2" id="KW-1185">Reference proteome</keyword>
<evidence type="ECO:0000313" key="1">
    <source>
        <dbReference type="EMBL" id="AJG19527.1"/>
    </source>
</evidence>
<accession>A0A0C4Y2W4</accession>
<dbReference type="STRING" id="68895.RR42_m2135"/>
<dbReference type="AlphaFoldDB" id="A0A0C4Y2W4"/>
<organism evidence="1 2">
    <name type="scientific">Cupriavidus basilensis</name>
    <dbReference type="NCBI Taxonomy" id="68895"/>
    <lineage>
        <taxon>Bacteria</taxon>
        <taxon>Pseudomonadati</taxon>
        <taxon>Pseudomonadota</taxon>
        <taxon>Betaproteobacteria</taxon>
        <taxon>Burkholderiales</taxon>
        <taxon>Burkholderiaceae</taxon>
        <taxon>Cupriavidus</taxon>
    </lineage>
</organism>
<name>A0A0C4Y2W4_9BURK</name>
<evidence type="ECO:0000313" key="2">
    <source>
        <dbReference type="Proteomes" id="UP000031843"/>
    </source>
</evidence>
<gene>
    <name evidence="1" type="ORF">RR42_m2135</name>
</gene>
<proteinExistence type="predicted"/>
<sequence length="59" mass="6931">MFDSQRGHLEDIRRLRERNFSSDDQLLTLAMAGRGPEMACRNVWLANLRLGRLRPQCCR</sequence>
<dbReference type="EMBL" id="CP010536">
    <property type="protein sequence ID" value="AJG19527.1"/>
    <property type="molecule type" value="Genomic_DNA"/>
</dbReference>